<evidence type="ECO:0000256" key="5">
    <source>
        <dbReference type="SAM" id="MobiDB-lite"/>
    </source>
</evidence>
<keyword evidence="4" id="KW-0067">ATP-binding</keyword>
<gene>
    <name evidence="6" type="ORF">BDQ12DRAFT_727113</name>
</gene>
<dbReference type="PANTHER" id="PTHR43272:SF83">
    <property type="entry name" value="ACYL-COA SYNTHETASE LONG-CHAIN, ISOFORM J"/>
    <property type="match status" value="1"/>
</dbReference>
<dbReference type="GO" id="GO:0005524">
    <property type="term" value="F:ATP binding"/>
    <property type="evidence" value="ECO:0007669"/>
    <property type="project" value="UniProtKB-KW"/>
</dbReference>
<dbReference type="OrthoDB" id="3058280at2759"/>
<evidence type="ECO:0000313" key="7">
    <source>
        <dbReference type="Proteomes" id="UP000308652"/>
    </source>
</evidence>
<dbReference type="GO" id="GO:0004467">
    <property type="term" value="F:long-chain fatty acid-CoA ligase activity"/>
    <property type="evidence" value="ECO:0007669"/>
    <property type="project" value="TreeGrafter"/>
</dbReference>
<dbReference type="Proteomes" id="UP000308652">
    <property type="component" value="Unassembled WGS sequence"/>
</dbReference>
<dbReference type="STRING" id="68775.A0A5C3LPE2"/>
<dbReference type="AlphaFoldDB" id="A0A5C3LPE2"/>
<name>A0A5C3LPE2_9AGAR</name>
<reference evidence="6 7" key="1">
    <citation type="journal article" date="2019" name="Nat. Ecol. Evol.">
        <title>Megaphylogeny resolves global patterns of mushroom evolution.</title>
        <authorList>
            <person name="Varga T."/>
            <person name="Krizsan K."/>
            <person name="Foldi C."/>
            <person name="Dima B."/>
            <person name="Sanchez-Garcia M."/>
            <person name="Sanchez-Ramirez S."/>
            <person name="Szollosi G.J."/>
            <person name="Szarkandi J.G."/>
            <person name="Papp V."/>
            <person name="Albert L."/>
            <person name="Andreopoulos W."/>
            <person name="Angelini C."/>
            <person name="Antonin V."/>
            <person name="Barry K.W."/>
            <person name="Bougher N.L."/>
            <person name="Buchanan P."/>
            <person name="Buyck B."/>
            <person name="Bense V."/>
            <person name="Catcheside P."/>
            <person name="Chovatia M."/>
            <person name="Cooper J."/>
            <person name="Damon W."/>
            <person name="Desjardin D."/>
            <person name="Finy P."/>
            <person name="Geml J."/>
            <person name="Haridas S."/>
            <person name="Hughes K."/>
            <person name="Justo A."/>
            <person name="Karasinski D."/>
            <person name="Kautmanova I."/>
            <person name="Kiss B."/>
            <person name="Kocsube S."/>
            <person name="Kotiranta H."/>
            <person name="LaButti K.M."/>
            <person name="Lechner B.E."/>
            <person name="Liimatainen K."/>
            <person name="Lipzen A."/>
            <person name="Lukacs Z."/>
            <person name="Mihaltcheva S."/>
            <person name="Morgado L.N."/>
            <person name="Niskanen T."/>
            <person name="Noordeloos M.E."/>
            <person name="Ohm R.A."/>
            <person name="Ortiz-Santana B."/>
            <person name="Ovrebo C."/>
            <person name="Racz N."/>
            <person name="Riley R."/>
            <person name="Savchenko A."/>
            <person name="Shiryaev A."/>
            <person name="Soop K."/>
            <person name="Spirin V."/>
            <person name="Szebenyi C."/>
            <person name="Tomsovsky M."/>
            <person name="Tulloss R.E."/>
            <person name="Uehling J."/>
            <person name="Grigoriev I.V."/>
            <person name="Vagvolgyi C."/>
            <person name="Papp T."/>
            <person name="Martin F.M."/>
            <person name="Miettinen O."/>
            <person name="Hibbett D.S."/>
            <person name="Nagy L.G."/>
        </authorList>
    </citation>
    <scope>NUCLEOTIDE SEQUENCE [LARGE SCALE GENOMIC DNA]</scope>
    <source>
        <strain evidence="6 7">CBS 166.37</strain>
    </source>
</reference>
<protein>
    <submittedName>
        <fullName evidence="6">Uncharacterized protein</fullName>
    </submittedName>
</protein>
<keyword evidence="7" id="KW-1185">Reference proteome</keyword>
<dbReference type="PANTHER" id="PTHR43272">
    <property type="entry name" value="LONG-CHAIN-FATTY-ACID--COA LIGASE"/>
    <property type="match status" value="1"/>
</dbReference>
<evidence type="ECO:0000256" key="4">
    <source>
        <dbReference type="ARBA" id="ARBA00022840"/>
    </source>
</evidence>
<evidence type="ECO:0000256" key="2">
    <source>
        <dbReference type="ARBA" id="ARBA00022598"/>
    </source>
</evidence>
<evidence type="ECO:0000313" key="6">
    <source>
        <dbReference type="EMBL" id="TFK34198.1"/>
    </source>
</evidence>
<keyword evidence="2" id="KW-0436">Ligase</keyword>
<evidence type="ECO:0000256" key="3">
    <source>
        <dbReference type="ARBA" id="ARBA00022741"/>
    </source>
</evidence>
<dbReference type="EMBL" id="ML213635">
    <property type="protein sequence ID" value="TFK34198.1"/>
    <property type="molecule type" value="Genomic_DNA"/>
</dbReference>
<sequence>MPHPTTTSPRPSSSRTSSISTITSPPTGSPASTRFLNACLADLCKDKKVQAYEQKEHKDIGKKNGFKPMELLQSVVLISDEWTPESGLVTAAQKVQRSKITKAFKAKINEVYRSN</sequence>
<organism evidence="6 7">
    <name type="scientific">Crucibulum laeve</name>
    <dbReference type="NCBI Taxonomy" id="68775"/>
    <lineage>
        <taxon>Eukaryota</taxon>
        <taxon>Fungi</taxon>
        <taxon>Dikarya</taxon>
        <taxon>Basidiomycota</taxon>
        <taxon>Agaricomycotina</taxon>
        <taxon>Agaricomycetes</taxon>
        <taxon>Agaricomycetidae</taxon>
        <taxon>Agaricales</taxon>
        <taxon>Agaricineae</taxon>
        <taxon>Nidulariaceae</taxon>
        <taxon>Crucibulum</taxon>
    </lineage>
</organism>
<evidence type="ECO:0000256" key="1">
    <source>
        <dbReference type="ARBA" id="ARBA00006432"/>
    </source>
</evidence>
<dbReference type="GO" id="GO:0035336">
    <property type="term" value="P:long-chain fatty-acyl-CoA metabolic process"/>
    <property type="evidence" value="ECO:0007669"/>
    <property type="project" value="TreeGrafter"/>
</dbReference>
<dbReference type="GO" id="GO:0005811">
    <property type="term" value="C:lipid droplet"/>
    <property type="evidence" value="ECO:0007669"/>
    <property type="project" value="TreeGrafter"/>
</dbReference>
<accession>A0A5C3LPE2</accession>
<keyword evidence="3" id="KW-0547">Nucleotide-binding</keyword>
<dbReference type="GO" id="GO:0005886">
    <property type="term" value="C:plasma membrane"/>
    <property type="evidence" value="ECO:0007669"/>
    <property type="project" value="TreeGrafter"/>
</dbReference>
<proteinExistence type="inferred from homology"/>
<dbReference type="GO" id="GO:0005783">
    <property type="term" value="C:endoplasmic reticulum"/>
    <property type="evidence" value="ECO:0007669"/>
    <property type="project" value="TreeGrafter"/>
</dbReference>
<feature type="region of interest" description="Disordered" evidence="5">
    <location>
        <begin position="1"/>
        <end position="30"/>
    </location>
</feature>
<comment type="similarity">
    <text evidence="1">Belongs to the ATP-dependent AMP-binding enzyme family.</text>
</comment>